<dbReference type="InterPro" id="IPR019240">
    <property type="entry name" value="DUF2196"/>
</dbReference>
<reference evidence="2" key="1">
    <citation type="journal article" date="2021" name="IMA Fungus">
        <title>Genomic characterization of three marine fungi, including Emericellopsis atlantica sp. nov. with signatures of a generalist lifestyle and marine biomass degradation.</title>
        <authorList>
            <person name="Hagestad O.C."/>
            <person name="Hou L."/>
            <person name="Andersen J.H."/>
            <person name="Hansen E.H."/>
            <person name="Altermark B."/>
            <person name="Li C."/>
            <person name="Kuhnert E."/>
            <person name="Cox R.J."/>
            <person name="Crous P.W."/>
            <person name="Spatafora J.W."/>
            <person name="Lail K."/>
            <person name="Amirebrahimi M."/>
            <person name="Lipzen A."/>
            <person name="Pangilinan J."/>
            <person name="Andreopoulos W."/>
            <person name="Hayes R.D."/>
            <person name="Ng V."/>
            <person name="Grigoriev I.V."/>
            <person name="Jackson S.A."/>
            <person name="Sutton T.D.S."/>
            <person name="Dobson A.D.W."/>
            <person name="Rama T."/>
        </authorList>
    </citation>
    <scope>NUCLEOTIDE SEQUENCE</scope>
    <source>
        <strain evidence="2">TS7</strain>
    </source>
</reference>
<feature type="region of interest" description="Disordered" evidence="1">
    <location>
        <begin position="1"/>
        <end position="52"/>
    </location>
</feature>
<evidence type="ECO:0000313" key="2">
    <source>
        <dbReference type="EMBL" id="KAG9251606.1"/>
    </source>
</evidence>
<feature type="compositionally biased region" description="Polar residues" evidence="1">
    <location>
        <begin position="116"/>
        <end position="133"/>
    </location>
</feature>
<dbReference type="PANTHER" id="PTHR40069:SF1">
    <property type="entry name" value="YWBE PROTEIN"/>
    <property type="match status" value="1"/>
</dbReference>
<feature type="compositionally biased region" description="Basic residues" evidence="1">
    <location>
        <begin position="1"/>
        <end position="10"/>
    </location>
</feature>
<dbReference type="Pfam" id="PF09962">
    <property type="entry name" value="DUF2196"/>
    <property type="match status" value="1"/>
</dbReference>
<dbReference type="AlphaFoldDB" id="A0A9P7ZGQ6"/>
<feature type="region of interest" description="Disordered" evidence="1">
    <location>
        <begin position="110"/>
        <end position="133"/>
    </location>
</feature>
<dbReference type="EMBL" id="MU251267">
    <property type="protein sequence ID" value="KAG9251606.1"/>
    <property type="molecule type" value="Genomic_DNA"/>
</dbReference>
<keyword evidence="3" id="KW-1185">Reference proteome</keyword>
<dbReference type="RefSeq" id="XP_046115530.1">
    <property type="nucleotide sequence ID" value="XM_046265288.1"/>
</dbReference>
<dbReference type="GeneID" id="70296191"/>
<proteinExistence type="predicted"/>
<organism evidence="2 3">
    <name type="scientific">Emericellopsis atlantica</name>
    <dbReference type="NCBI Taxonomy" id="2614577"/>
    <lineage>
        <taxon>Eukaryota</taxon>
        <taxon>Fungi</taxon>
        <taxon>Dikarya</taxon>
        <taxon>Ascomycota</taxon>
        <taxon>Pezizomycotina</taxon>
        <taxon>Sordariomycetes</taxon>
        <taxon>Hypocreomycetidae</taxon>
        <taxon>Hypocreales</taxon>
        <taxon>Bionectriaceae</taxon>
        <taxon>Emericellopsis</taxon>
    </lineage>
</organism>
<evidence type="ECO:0000313" key="3">
    <source>
        <dbReference type="Proteomes" id="UP000887229"/>
    </source>
</evidence>
<feature type="region of interest" description="Disordered" evidence="1">
    <location>
        <begin position="146"/>
        <end position="181"/>
    </location>
</feature>
<dbReference type="NCBIfam" id="TIGR03833">
    <property type="entry name" value="YwbE family protein"/>
    <property type="match status" value="1"/>
</dbReference>
<dbReference type="PANTHER" id="PTHR40069">
    <property type="entry name" value="YWBE PROTEIN"/>
    <property type="match status" value="1"/>
</dbReference>
<comment type="caution">
    <text evidence="2">The sequence shown here is derived from an EMBL/GenBank/DDBJ whole genome shotgun (WGS) entry which is preliminary data.</text>
</comment>
<protein>
    <submittedName>
        <fullName evidence="2">Uncharacterized protein</fullName>
    </submittedName>
</protein>
<dbReference type="OrthoDB" id="20105at2759"/>
<name>A0A9P7ZGQ6_9HYPO</name>
<accession>A0A9P7ZGQ6</accession>
<dbReference type="Proteomes" id="UP000887229">
    <property type="component" value="Unassembled WGS sequence"/>
</dbReference>
<evidence type="ECO:0000256" key="1">
    <source>
        <dbReference type="SAM" id="MobiDB-lite"/>
    </source>
</evidence>
<sequence length="208" mass="22679">MLNRPRNRQPRRGDHQTGSPRPNNRGGGGGARGGRSSQHSAPRPNGNVPGIHQVIPGASVWIVLKEDQPTGDQTHGIIARVLTRGNHPRGIKVKLRDGQVGRVQRMGAPVTETAAPPQSTDRNAPPSTMNATNTTRFTHRYTDVRYEDNDDDYASEPPPRSLADYFPDAPEPPATQPNNNTTVTATCPICEAFEGDEIAVSHHVEREH</sequence>
<gene>
    <name evidence="2" type="ORF">F5Z01DRAFT_676796</name>
</gene>